<comment type="caution">
    <text evidence="2">The sequence shown here is derived from an EMBL/GenBank/DDBJ whole genome shotgun (WGS) entry which is preliminary data.</text>
</comment>
<keyword evidence="3" id="KW-1185">Reference proteome</keyword>
<accession>A0A1Y1VKN2</accession>
<gene>
    <name evidence="2" type="ORF">BCR36DRAFT_408955</name>
</gene>
<evidence type="ECO:0000259" key="1">
    <source>
        <dbReference type="Pfam" id="PF10157"/>
    </source>
</evidence>
<dbReference type="Pfam" id="PF10157">
    <property type="entry name" value="BORCS6"/>
    <property type="match status" value="1"/>
</dbReference>
<reference evidence="2 3" key="2">
    <citation type="submission" date="2016-08" db="EMBL/GenBank/DDBJ databases">
        <title>Pervasive Adenine N6-methylation of Active Genes in Fungi.</title>
        <authorList>
            <consortium name="DOE Joint Genome Institute"/>
            <person name="Mondo S.J."/>
            <person name="Dannebaum R.O."/>
            <person name="Kuo R.C."/>
            <person name="Labutti K."/>
            <person name="Haridas S."/>
            <person name="Kuo A."/>
            <person name="Salamov A."/>
            <person name="Ahrendt S.R."/>
            <person name="Lipzen A."/>
            <person name="Sullivan W."/>
            <person name="Andreopoulos W.B."/>
            <person name="Clum A."/>
            <person name="Lindquist E."/>
            <person name="Daum C."/>
            <person name="Ramamoorthy G.K."/>
            <person name="Gryganskyi A."/>
            <person name="Culley D."/>
            <person name="Magnuson J.K."/>
            <person name="James T.Y."/>
            <person name="O'Malley M.A."/>
            <person name="Stajich J.E."/>
            <person name="Spatafora J.W."/>
            <person name="Visel A."/>
            <person name="Grigoriev I.V."/>
        </authorList>
    </citation>
    <scope>NUCLEOTIDE SEQUENCE [LARGE SCALE GENOMIC DNA]</scope>
    <source>
        <strain evidence="3">finn</strain>
    </source>
</reference>
<sequence length="132" mass="14973">MSSSSNLNKDNKNFELASIYKEKSSSKNIPFDVNLIDNLEKNAEAISIEIHRMVSSLQDKLATMSQSTLESIHVQNTIASKIDNDICKSVEQTERMITLCDTLNKDMNKIYALSDKVKQIQESLKTIEEFLL</sequence>
<protein>
    <recommendedName>
        <fullName evidence="1">BLOC-1-related complex subunit 6 C-terminal helix domain-containing protein</fullName>
    </recommendedName>
</protein>
<dbReference type="AlphaFoldDB" id="A0A1Y1VKN2"/>
<dbReference type="STRING" id="1754191.A0A1Y1VKN2"/>
<name>A0A1Y1VKN2_9FUNG</name>
<evidence type="ECO:0000313" key="3">
    <source>
        <dbReference type="Proteomes" id="UP000193719"/>
    </source>
</evidence>
<reference evidence="2 3" key="1">
    <citation type="submission" date="2016-08" db="EMBL/GenBank/DDBJ databases">
        <title>Genomes of anaerobic fungi encode conserved fungal cellulosomes for biomass hydrolysis.</title>
        <authorList>
            <consortium name="DOE Joint Genome Institute"/>
            <person name="Haitjema C.H."/>
            <person name="Gilmore S.P."/>
            <person name="Henske J.K."/>
            <person name="Solomon K.V."/>
            <person name="De Groot R."/>
            <person name="Kuo A."/>
            <person name="Mondo S.J."/>
            <person name="Salamov A.A."/>
            <person name="Labutti K."/>
            <person name="Zhao Z."/>
            <person name="Chiniquy J."/>
            <person name="Barry K."/>
            <person name="Brewer H.M."/>
            <person name="Purvine S.O."/>
            <person name="Wright A.T."/>
            <person name="Boxma B."/>
            <person name="Van Alen T."/>
            <person name="Hackstein J.H."/>
            <person name="Baker S.E."/>
            <person name="Grigoriev I.V."/>
            <person name="O'Malley M.A."/>
        </authorList>
    </citation>
    <scope>NUCLEOTIDE SEQUENCE [LARGE SCALE GENOMIC DNA]</scope>
    <source>
        <strain evidence="3">finn</strain>
    </source>
</reference>
<dbReference type="EMBL" id="MCFH01000004">
    <property type="protein sequence ID" value="ORX58446.1"/>
    <property type="molecule type" value="Genomic_DNA"/>
</dbReference>
<proteinExistence type="predicted"/>
<organism evidence="2 3">
    <name type="scientific">Piromyces finnis</name>
    <dbReference type="NCBI Taxonomy" id="1754191"/>
    <lineage>
        <taxon>Eukaryota</taxon>
        <taxon>Fungi</taxon>
        <taxon>Fungi incertae sedis</taxon>
        <taxon>Chytridiomycota</taxon>
        <taxon>Chytridiomycota incertae sedis</taxon>
        <taxon>Neocallimastigomycetes</taxon>
        <taxon>Neocallimastigales</taxon>
        <taxon>Neocallimastigaceae</taxon>
        <taxon>Piromyces</taxon>
    </lineage>
</organism>
<dbReference type="Proteomes" id="UP000193719">
    <property type="component" value="Unassembled WGS sequence"/>
</dbReference>
<feature type="domain" description="BLOC-1-related complex subunit 6 C-terminal helix" evidence="1">
    <location>
        <begin position="29"/>
        <end position="128"/>
    </location>
</feature>
<dbReference type="InterPro" id="IPR046465">
    <property type="entry name" value="BORCS6_C"/>
</dbReference>
<evidence type="ECO:0000313" key="2">
    <source>
        <dbReference type="EMBL" id="ORX58446.1"/>
    </source>
</evidence>
<dbReference type="OrthoDB" id="21270at2759"/>